<evidence type="ECO:0000259" key="2">
    <source>
        <dbReference type="PROSITE" id="PS51340"/>
    </source>
</evidence>
<sequence>MPHTPRPSTPYVPSTASTVLTVNVGRAMPSAHTDWPGGTGIDKQPVDRPVRVAAPGPKGRAGSGLAGDSVCDLRHHGGNDQAVYAYAREDLDVWERELGRELANGAFGENLTTSGIDVSGALVGERWRVGSGPLLEVSSPRIPCRTFAGWLGERGWVKRFTQAAVPGAYLRVLEPGEIRSGDHVEIVHRPDHEVTVAFLFRAETTERELLPRVLVAGDALHPEARDAALKYRSAKAI</sequence>
<dbReference type="EMBL" id="LAKD02000028">
    <property type="protein sequence ID" value="OPF80808.1"/>
    <property type="molecule type" value="Genomic_DNA"/>
</dbReference>
<dbReference type="GO" id="GO:0030151">
    <property type="term" value="F:molybdenum ion binding"/>
    <property type="evidence" value="ECO:0007669"/>
    <property type="project" value="InterPro"/>
</dbReference>
<dbReference type="PANTHER" id="PTHR30212">
    <property type="entry name" value="PROTEIN YIIM"/>
    <property type="match status" value="1"/>
</dbReference>
<dbReference type="SUPFAM" id="SSF50800">
    <property type="entry name" value="PK beta-barrel domain-like"/>
    <property type="match status" value="1"/>
</dbReference>
<dbReference type="AlphaFoldDB" id="A0A1V4D7D3"/>
<dbReference type="PROSITE" id="PS51340">
    <property type="entry name" value="MOSC"/>
    <property type="match status" value="1"/>
</dbReference>
<evidence type="ECO:0000313" key="3">
    <source>
        <dbReference type="EMBL" id="OPF80808.1"/>
    </source>
</evidence>
<feature type="domain" description="MOSC" evidence="2">
    <location>
        <begin position="44"/>
        <end position="187"/>
    </location>
</feature>
<organism evidence="3 4">
    <name type="scientific">Streptomyces antioxidans</name>
    <dbReference type="NCBI Taxonomy" id="1507734"/>
    <lineage>
        <taxon>Bacteria</taxon>
        <taxon>Bacillati</taxon>
        <taxon>Actinomycetota</taxon>
        <taxon>Actinomycetes</taxon>
        <taxon>Kitasatosporales</taxon>
        <taxon>Streptomycetaceae</taxon>
        <taxon>Streptomyces</taxon>
    </lineage>
</organism>
<dbReference type="GO" id="GO:0003824">
    <property type="term" value="F:catalytic activity"/>
    <property type="evidence" value="ECO:0007669"/>
    <property type="project" value="InterPro"/>
</dbReference>
<dbReference type="OrthoDB" id="9786134at2"/>
<dbReference type="Gene3D" id="2.40.33.20">
    <property type="entry name" value="PK beta-barrel domain-like"/>
    <property type="match status" value="1"/>
</dbReference>
<dbReference type="InterPro" id="IPR052353">
    <property type="entry name" value="Benzoxazolinone_Detox_Enz"/>
</dbReference>
<protein>
    <submittedName>
        <fullName evidence="3">MOSC domain-containing protein</fullName>
    </submittedName>
</protein>
<proteinExistence type="predicted"/>
<name>A0A1V4D7D3_9ACTN</name>
<dbReference type="GO" id="GO:0030170">
    <property type="term" value="F:pyridoxal phosphate binding"/>
    <property type="evidence" value="ECO:0007669"/>
    <property type="project" value="InterPro"/>
</dbReference>
<gene>
    <name evidence="3" type="ORF">VT50_0211595</name>
</gene>
<dbReference type="InterPro" id="IPR005302">
    <property type="entry name" value="MoCF_Sase_C"/>
</dbReference>
<evidence type="ECO:0000313" key="4">
    <source>
        <dbReference type="Proteomes" id="UP000033615"/>
    </source>
</evidence>
<comment type="caution">
    <text evidence="3">The sequence shown here is derived from an EMBL/GenBank/DDBJ whole genome shotgun (WGS) entry which is preliminary data.</text>
</comment>
<keyword evidence="4" id="KW-1185">Reference proteome</keyword>
<reference evidence="3" key="1">
    <citation type="submission" date="2016-12" db="EMBL/GenBank/DDBJ databases">
        <title>Genome sequence of Streptomyces antioxidans MUSC 164.</title>
        <authorList>
            <person name="Lee L.-H."/>
            <person name="Ser H.-L."/>
        </authorList>
    </citation>
    <scope>NUCLEOTIDE SEQUENCE [LARGE SCALE GENOMIC DNA]</scope>
    <source>
        <strain evidence="3">MUSC 164</strain>
    </source>
</reference>
<feature type="region of interest" description="Disordered" evidence="1">
    <location>
        <begin position="29"/>
        <end position="48"/>
    </location>
</feature>
<dbReference type="RefSeq" id="WP_046090881.1">
    <property type="nucleotide sequence ID" value="NZ_LAKD02000028.1"/>
</dbReference>
<dbReference type="Proteomes" id="UP000033615">
    <property type="component" value="Unassembled WGS sequence"/>
</dbReference>
<accession>A0A1V4D7D3</accession>
<dbReference type="InterPro" id="IPR011037">
    <property type="entry name" value="Pyrv_Knase-like_insert_dom_sf"/>
</dbReference>
<dbReference type="PANTHER" id="PTHR30212:SF2">
    <property type="entry name" value="PROTEIN YIIM"/>
    <property type="match status" value="1"/>
</dbReference>
<dbReference type="Pfam" id="PF03473">
    <property type="entry name" value="MOSC"/>
    <property type="match status" value="1"/>
</dbReference>
<evidence type="ECO:0000256" key="1">
    <source>
        <dbReference type="SAM" id="MobiDB-lite"/>
    </source>
</evidence>